<gene>
    <name evidence="1" type="primary">SMNDC1</name>
    <name evidence="1" type="ORF">XENOCAPTIV_002191</name>
</gene>
<sequence>EVIDLTKDLLTSQPADGASSTSGSESVPVKLSWKVGDRCMAAWSQDSQRDLLTGFMKLRLRR</sequence>
<accession>A0ABV0S742</accession>
<evidence type="ECO:0000313" key="1">
    <source>
        <dbReference type="EMBL" id="MEQ2215528.1"/>
    </source>
</evidence>
<keyword evidence="2" id="KW-1185">Reference proteome</keyword>
<organism evidence="1 2">
    <name type="scientific">Xenoophorus captivus</name>
    <dbReference type="NCBI Taxonomy" id="1517983"/>
    <lineage>
        <taxon>Eukaryota</taxon>
        <taxon>Metazoa</taxon>
        <taxon>Chordata</taxon>
        <taxon>Craniata</taxon>
        <taxon>Vertebrata</taxon>
        <taxon>Euteleostomi</taxon>
        <taxon>Actinopterygii</taxon>
        <taxon>Neopterygii</taxon>
        <taxon>Teleostei</taxon>
        <taxon>Neoteleostei</taxon>
        <taxon>Acanthomorphata</taxon>
        <taxon>Ovalentaria</taxon>
        <taxon>Atherinomorphae</taxon>
        <taxon>Cyprinodontiformes</taxon>
        <taxon>Goodeidae</taxon>
        <taxon>Xenoophorus</taxon>
    </lineage>
</organism>
<comment type="caution">
    <text evidence="1">The sequence shown here is derived from an EMBL/GenBank/DDBJ whole genome shotgun (WGS) entry which is preliminary data.</text>
</comment>
<name>A0ABV0S742_9TELE</name>
<evidence type="ECO:0000313" key="2">
    <source>
        <dbReference type="Proteomes" id="UP001434883"/>
    </source>
</evidence>
<proteinExistence type="predicted"/>
<dbReference type="EMBL" id="JAHRIN010068437">
    <property type="protein sequence ID" value="MEQ2215528.1"/>
    <property type="molecule type" value="Genomic_DNA"/>
</dbReference>
<reference evidence="1 2" key="1">
    <citation type="submission" date="2021-06" db="EMBL/GenBank/DDBJ databases">
        <authorList>
            <person name="Palmer J.M."/>
        </authorList>
    </citation>
    <scope>NUCLEOTIDE SEQUENCE [LARGE SCALE GENOMIC DNA]</scope>
    <source>
        <strain evidence="1 2">XC_2019</strain>
        <tissue evidence="1">Muscle</tissue>
    </source>
</reference>
<protein>
    <submittedName>
        <fullName evidence="1">Survival of motor neuron--splicing factor 30</fullName>
    </submittedName>
</protein>
<feature type="non-terminal residue" evidence="1">
    <location>
        <position position="1"/>
    </location>
</feature>
<dbReference type="Proteomes" id="UP001434883">
    <property type="component" value="Unassembled WGS sequence"/>
</dbReference>